<evidence type="ECO:0000313" key="2">
    <source>
        <dbReference type="EnsemblMetazoa" id="CapteP189624"/>
    </source>
</evidence>
<organism evidence="1">
    <name type="scientific">Capitella teleta</name>
    <name type="common">Polychaete worm</name>
    <dbReference type="NCBI Taxonomy" id="283909"/>
    <lineage>
        <taxon>Eukaryota</taxon>
        <taxon>Metazoa</taxon>
        <taxon>Spiralia</taxon>
        <taxon>Lophotrochozoa</taxon>
        <taxon>Annelida</taxon>
        <taxon>Polychaeta</taxon>
        <taxon>Sedentaria</taxon>
        <taxon>Scolecida</taxon>
        <taxon>Capitellidae</taxon>
        <taxon>Capitella</taxon>
    </lineage>
</organism>
<protein>
    <submittedName>
        <fullName evidence="1 2">Uncharacterized protein</fullName>
    </submittedName>
</protein>
<proteinExistence type="predicted"/>
<evidence type="ECO:0000313" key="1">
    <source>
        <dbReference type="EMBL" id="ELU06711.1"/>
    </source>
</evidence>
<dbReference type="SUPFAM" id="SSF48452">
    <property type="entry name" value="TPR-like"/>
    <property type="match status" value="1"/>
</dbReference>
<dbReference type="EnsemblMetazoa" id="CapteT189624">
    <property type="protein sequence ID" value="CapteP189624"/>
    <property type="gene ID" value="CapteG189624"/>
</dbReference>
<reference evidence="3" key="1">
    <citation type="submission" date="2012-12" db="EMBL/GenBank/DDBJ databases">
        <authorList>
            <person name="Hellsten U."/>
            <person name="Grimwood J."/>
            <person name="Chapman J.A."/>
            <person name="Shapiro H."/>
            <person name="Aerts A."/>
            <person name="Otillar R.P."/>
            <person name="Terry A.Y."/>
            <person name="Boore J.L."/>
            <person name="Simakov O."/>
            <person name="Marletaz F."/>
            <person name="Cho S.-J."/>
            <person name="Edsinger-Gonzales E."/>
            <person name="Havlak P."/>
            <person name="Kuo D.-H."/>
            <person name="Larsson T."/>
            <person name="Lv J."/>
            <person name="Arendt D."/>
            <person name="Savage R."/>
            <person name="Osoegawa K."/>
            <person name="de Jong P."/>
            <person name="Lindberg D.R."/>
            <person name="Seaver E.C."/>
            <person name="Weisblat D.A."/>
            <person name="Putnam N.H."/>
            <person name="Grigoriev I.V."/>
            <person name="Rokhsar D.S."/>
        </authorList>
    </citation>
    <scope>NUCLEOTIDE SEQUENCE</scope>
    <source>
        <strain evidence="3">I ESC-2004</strain>
    </source>
</reference>
<keyword evidence="3" id="KW-1185">Reference proteome</keyword>
<dbReference type="HOGENOM" id="CLU_033583_0_0_1"/>
<sequence>MSSRIYPSEEFRILLMTQWQEAQAARMKRDYRLMKSRIERMVVRRKPGFWKFIAFDVRLNVSEVLLLAGKECNACMACNLASDCFSCAIEIMGNVSGCERSSKVMSEAIECLVNTNLQNDDLDGAQVLLDDWNRQGRECISAHPDHMADVTLAIGKGKMELGLAFVEKRQFKEALDYLTPAVRKVLRKQDPEFRDSESEGIFASALGNCLYMESGAVSAFDTVRQARLIWKSLNWPFEHVDCIVGCLGIHMECLLWMDEPCEEYEVHSDMLMQHSALVKLGKEMLVPEMFTSVGMVALDNKQEEKAAELFEQACTLYKLIIETKESEEICAEIRGLLMHIGHANFQTLHYGKAASAYMECLPLLEKRQPAEEVRLASCVASLGLTYSVLLDYDNMMLYCERAFRIDALLSPNVRQLIIVSMGHLYYVKAVKLERDGQEELSSTYHVKALAAFQKALDEYPSNAAPSINYGYYLFHQGNYYDASAILCHAYQTVRSHTFKDTIEYTCMDEPILIEDLRNELRLRQLIRIPSTIFTLYLKTLAQVKMGNASGAQDTVDVLQREVYKCRFADYYCCAVFGQDSMRRLAKSLLRFALRAAGKGNH</sequence>
<accession>R7UTJ5</accession>
<evidence type="ECO:0000313" key="3">
    <source>
        <dbReference type="Proteomes" id="UP000014760"/>
    </source>
</evidence>
<dbReference type="Proteomes" id="UP000014760">
    <property type="component" value="Unassembled WGS sequence"/>
</dbReference>
<dbReference type="OrthoDB" id="5142960at2759"/>
<dbReference type="Gene3D" id="1.25.40.10">
    <property type="entry name" value="Tetratricopeptide repeat domain"/>
    <property type="match status" value="1"/>
</dbReference>
<reference evidence="2" key="3">
    <citation type="submission" date="2015-06" db="UniProtKB">
        <authorList>
            <consortium name="EnsemblMetazoa"/>
        </authorList>
    </citation>
    <scope>IDENTIFICATION</scope>
</reference>
<dbReference type="InterPro" id="IPR011990">
    <property type="entry name" value="TPR-like_helical_dom_sf"/>
</dbReference>
<gene>
    <name evidence="1" type="ORF">CAPTEDRAFT_189624</name>
</gene>
<reference evidence="1 3" key="2">
    <citation type="journal article" date="2013" name="Nature">
        <title>Insights into bilaterian evolution from three spiralian genomes.</title>
        <authorList>
            <person name="Simakov O."/>
            <person name="Marletaz F."/>
            <person name="Cho S.J."/>
            <person name="Edsinger-Gonzales E."/>
            <person name="Havlak P."/>
            <person name="Hellsten U."/>
            <person name="Kuo D.H."/>
            <person name="Larsson T."/>
            <person name="Lv J."/>
            <person name="Arendt D."/>
            <person name="Savage R."/>
            <person name="Osoegawa K."/>
            <person name="de Jong P."/>
            <person name="Grimwood J."/>
            <person name="Chapman J.A."/>
            <person name="Shapiro H."/>
            <person name="Aerts A."/>
            <person name="Otillar R.P."/>
            <person name="Terry A.Y."/>
            <person name="Boore J.L."/>
            <person name="Grigoriev I.V."/>
            <person name="Lindberg D.R."/>
            <person name="Seaver E.C."/>
            <person name="Weisblat D.A."/>
            <person name="Putnam N.H."/>
            <person name="Rokhsar D.S."/>
        </authorList>
    </citation>
    <scope>NUCLEOTIDE SEQUENCE</scope>
    <source>
        <strain evidence="1 3">I ESC-2004</strain>
    </source>
</reference>
<dbReference type="EMBL" id="AMQN01022692">
    <property type="status" value="NOT_ANNOTATED_CDS"/>
    <property type="molecule type" value="Genomic_DNA"/>
</dbReference>
<dbReference type="AlphaFoldDB" id="R7UTJ5"/>
<dbReference type="EMBL" id="KB300473">
    <property type="protein sequence ID" value="ELU06711.1"/>
    <property type="molecule type" value="Genomic_DNA"/>
</dbReference>
<name>R7UTJ5_CAPTE</name>